<dbReference type="Proteomes" id="UP000308891">
    <property type="component" value="Unassembled WGS sequence"/>
</dbReference>
<proteinExistence type="predicted"/>
<dbReference type="RefSeq" id="WP_136555855.1">
    <property type="nucleotide sequence ID" value="NZ_STGJ01000028.1"/>
</dbReference>
<gene>
    <name evidence="2" type="ORF">E5K04_16030</name>
</gene>
<sequence length="101" mass="10915">MRIFQRIQREVTVLTQCRCDRCGLPLAGEGADVFEAQEALHVDFVGGYGSVFGDGDRVCGDFCQACVQAVLGEWLRVSAPEDGGPKLAQNATQRSKPDAPE</sequence>
<dbReference type="OrthoDB" id="9103505at2"/>
<evidence type="ECO:0000313" key="2">
    <source>
        <dbReference type="EMBL" id="TIC78485.1"/>
    </source>
</evidence>
<reference evidence="2 3" key="1">
    <citation type="submission" date="2019-04" db="EMBL/GenBank/DDBJ databases">
        <title>Crenobacter sp. nov.</title>
        <authorList>
            <person name="Shi S."/>
        </authorList>
    </citation>
    <scope>NUCLEOTIDE SEQUENCE [LARGE SCALE GENOMIC DNA]</scope>
    <source>
        <strain evidence="2 3">GY 70310</strain>
    </source>
</reference>
<accession>A0A4T0UK10</accession>
<feature type="region of interest" description="Disordered" evidence="1">
    <location>
        <begin position="80"/>
        <end position="101"/>
    </location>
</feature>
<keyword evidence="3" id="KW-1185">Reference proteome</keyword>
<evidence type="ECO:0000256" key="1">
    <source>
        <dbReference type="SAM" id="MobiDB-lite"/>
    </source>
</evidence>
<name>A0A4T0UK10_9NEIS</name>
<evidence type="ECO:0000313" key="3">
    <source>
        <dbReference type="Proteomes" id="UP000308891"/>
    </source>
</evidence>
<protein>
    <submittedName>
        <fullName evidence="2">Uncharacterized protein</fullName>
    </submittedName>
</protein>
<comment type="caution">
    <text evidence="2">The sequence shown here is derived from an EMBL/GenBank/DDBJ whole genome shotgun (WGS) entry which is preliminary data.</text>
</comment>
<organism evidence="2 3">
    <name type="scientific">Crenobacter intestini</name>
    <dbReference type="NCBI Taxonomy" id="2563443"/>
    <lineage>
        <taxon>Bacteria</taxon>
        <taxon>Pseudomonadati</taxon>
        <taxon>Pseudomonadota</taxon>
        <taxon>Betaproteobacteria</taxon>
        <taxon>Neisseriales</taxon>
        <taxon>Neisseriaceae</taxon>
        <taxon>Crenobacter</taxon>
    </lineage>
</organism>
<dbReference type="AlphaFoldDB" id="A0A4T0UK10"/>
<dbReference type="EMBL" id="STGJ01000028">
    <property type="protein sequence ID" value="TIC78485.1"/>
    <property type="molecule type" value="Genomic_DNA"/>
</dbReference>